<feature type="coiled-coil region" evidence="11">
    <location>
        <begin position="479"/>
        <end position="527"/>
    </location>
</feature>
<dbReference type="Proteomes" id="UP000034732">
    <property type="component" value="Unassembled WGS sequence"/>
</dbReference>
<keyword evidence="7 9" id="KW-0413">Isomerase</keyword>
<keyword evidence="6 9" id="KW-0238">DNA-binding</keyword>
<proteinExistence type="inferred from homology"/>
<comment type="caution">
    <text evidence="13">The sequence shown here is derived from an EMBL/GenBank/DDBJ whole genome shotgun (WGS) entry which is preliminary data.</text>
</comment>
<evidence type="ECO:0000256" key="2">
    <source>
        <dbReference type="ARBA" id="ARBA00008263"/>
    </source>
</evidence>
<dbReference type="FunFam" id="3.30.1360.40:FF:000002">
    <property type="entry name" value="DNA gyrase subunit A"/>
    <property type="match status" value="1"/>
</dbReference>
<dbReference type="Gene3D" id="1.10.268.10">
    <property type="entry name" value="Topoisomerase, domain 3"/>
    <property type="match status" value="1"/>
</dbReference>
<dbReference type="Pfam" id="PF03989">
    <property type="entry name" value="DNA_gyraseA_C"/>
    <property type="match status" value="6"/>
</dbReference>
<feature type="active site" description="O-(5'-phospho-DNA)-tyrosine intermediate" evidence="9 10">
    <location>
        <position position="130"/>
    </location>
</feature>
<evidence type="ECO:0000313" key="13">
    <source>
        <dbReference type="EMBL" id="KKU29904.1"/>
    </source>
</evidence>
<dbReference type="Gene3D" id="3.90.199.10">
    <property type="entry name" value="Topoisomerase II, domain 5"/>
    <property type="match status" value="1"/>
</dbReference>
<dbReference type="HAMAP" id="MF_01897">
    <property type="entry name" value="GyrA"/>
    <property type="match status" value="1"/>
</dbReference>
<reference evidence="13 14" key="1">
    <citation type="journal article" date="2015" name="Nature">
        <title>rRNA introns, odd ribosomes, and small enigmatic genomes across a large radiation of phyla.</title>
        <authorList>
            <person name="Brown C.T."/>
            <person name="Hug L.A."/>
            <person name="Thomas B.C."/>
            <person name="Sharon I."/>
            <person name="Castelle C.J."/>
            <person name="Singh A."/>
            <person name="Wilkins M.J."/>
            <person name="Williams K.H."/>
            <person name="Banfield J.F."/>
        </authorList>
    </citation>
    <scope>NUCLEOTIDE SEQUENCE [LARGE SCALE GENOMIC DNA]</scope>
</reference>
<keyword evidence="5 9" id="KW-0799">Topoisomerase</keyword>
<name>A0A0G1PAN4_UNCKA</name>
<evidence type="ECO:0000256" key="6">
    <source>
        <dbReference type="ARBA" id="ARBA00023125"/>
    </source>
</evidence>
<evidence type="ECO:0000259" key="12">
    <source>
        <dbReference type="PROSITE" id="PS52040"/>
    </source>
</evidence>
<evidence type="ECO:0000256" key="11">
    <source>
        <dbReference type="SAM" id="Coils"/>
    </source>
</evidence>
<keyword evidence="3 9" id="KW-0547">Nucleotide-binding</keyword>
<keyword evidence="9" id="KW-0963">Cytoplasm</keyword>
<dbReference type="InterPro" id="IPR013760">
    <property type="entry name" value="Topo_IIA-like_dom_sf"/>
</dbReference>
<dbReference type="SUPFAM" id="SSF101904">
    <property type="entry name" value="GyrA/ParC C-terminal domain-like"/>
    <property type="match status" value="1"/>
</dbReference>
<gene>
    <name evidence="9" type="primary">gyrA</name>
    <name evidence="13" type="ORF">UX44_C0028G0004</name>
</gene>
<evidence type="ECO:0000256" key="9">
    <source>
        <dbReference type="HAMAP-Rule" id="MF_01897"/>
    </source>
</evidence>
<evidence type="ECO:0000256" key="7">
    <source>
        <dbReference type="ARBA" id="ARBA00023235"/>
    </source>
</evidence>
<keyword evidence="4 9" id="KW-0067">ATP-binding</keyword>
<dbReference type="FunFam" id="1.10.268.10:FF:000001">
    <property type="entry name" value="DNA gyrase subunit A"/>
    <property type="match status" value="1"/>
</dbReference>
<evidence type="ECO:0000256" key="4">
    <source>
        <dbReference type="ARBA" id="ARBA00022840"/>
    </source>
</evidence>
<evidence type="ECO:0000256" key="10">
    <source>
        <dbReference type="PROSITE-ProRule" id="PRU01384"/>
    </source>
</evidence>
<comment type="similarity">
    <text evidence="2 9">Belongs to the type II topoisomerase GyrA/ParC subunit family.</text>
</comment>
<dbReference type="CDD" id="cd00187">
    <property type="entry name" value="TOP4c"/>
    <property type="match status" value="1"/>
</dbReference>
<dbReference type="InterPro" id="IPR002205">
    <property type="entry name" value="Topo_IIA_dom_A"/>
</dbReference>
<evidence type="ECO:0000256" key="1">
    <source>
        <dbReference type="ARBA" id="ARBA00000185"/>
    </source>
</evidence>
<dbReference type="GO" id="GO:0034335">
    <property type="term" value="F:DNA negative supercoiling activity"/>
    <property type="evidence" value="ECO:0007669"/>
    <property type="project" value="UniProtKB-ARBA"/>
</dbReference>
<dbReference type="FunFam" id="2.120.10.90:FF:000005">
    <property type="entry name" value="DNA topoisomerase 4 subunit A"/>
    <property type="match status" value="1"/>
</dbReference>
<dbReference type="InterPro" id="IPR013758">
    <property type="entry name" value="Topo_IIA_A/C_ab"/>
</dbReference>
<feature type="domain" description="Topo IIA-type catalytic" evidence="12">
    <location>
        <begin position="42"/>
        <end position="542"/>
    </location>
</feature>
<dbReference type="InterPro" id="IPR006691">
    <property type="entry name" value="GyrA/parC_rep"/>
</dbReference>
<dbReference type="Gene3D" id="3.30.1360.40">
    <property type="match status" value="1"/>
</dbReference>
<dbReference type="PATRIC" id="fig|1619107.3.peg.464"/>
<dbReference type="GO" id="GO:0006261">
    <property type="term" value="P:DNA-templated DNA replication"/>
    <property type="evidence" value="ECO:0007669"/>
    <property type="project" value="UniProtKB-UniRule"/>
</dbReference>
<dbReference type="GO" id="GO:0005737">
    <property type="term" value="C:cytoplasm"/>
    <property type="evidence" value="ECO:0007669"/>
    <property type="project" value="UniProtKB-SubCell"/>
</dbReference>
<dbReference type="GO" id="GO:0005524">
    <property type="term" value="F:ATP binding"/>
    <property type="evidence" value="ECO:0007669"/>
    <property type="project" value="UniProtKB-UniRule"/>
</dbReference>
<dbReference type="InterPro" id="IPR013757">
    <property type="entry name" value="Topo_IIA_A_a_sf"/>
</dbReference>
<dbReference type="Gene3D" id="2.120.10.90">
    <property type="entry name" value="DNA gyrase/topoisomerase IV, subunit A, C-terminal"/>
    <property type="match status" value="1"/>
</dbReference>
<evidence type="ECO:0000313" key="14">
    <source>
        <dbReference type="Proteomes" id="UP000034732"/>
    </source>
</evidence>
<dbReference type="InterPro" id="IPR005743">
    <property type="entry name" value="GyrA"/>
</dbReference>
<dbReference type="PANTHER" id="PTHR43493">
    <property type="entry name" value="DNA GYRASE/TOPOISOMERASE SUBUNIT A"/>
    <property type="match status" value="1"/>
</dbReference>
<dbReference type="PANTHER" id="PTHR43493:SF5">
    <property type="entry name" value="DNA GYRASE SUBUNIT A, CHLOROPLASTIC_MITOCHONDRIAL"/>
    <property type="match status" value="1"/>
</dbReference>
<comment type="miscellaneous">
    <text evidence="9">Few gyrases are as efficient as E.coli at forming negative supercoils. Not all organisms have 2 type II topoisomerases; in organisms with a single type II topoisomerase this enzyme also has to decatenate newly replicated chromosomes.</text>
</comment>
<sequence>MAKDEEITELTESANIISANIVTEMQSAYLDYAMSVIVARALPDVRDGLKPVQRRIIYAMQDQGMTAAGKFYKSAAVVGEVLRKYHPHGDTSVYDAMVRMAQDFTLRYPLVHGQGNFGSIDDDPPAAMRYTEAKLTKIAEELYEDIDKETVDFALNDLQNMEPVYLPSRIPNLLLNGAQGIAVGMATNIPPHNLGEIIDGITILIENAQDIGQNPSKDDIQTVQAFEGAQGAFTIAVTRPQFSSQATVEDLIKVIKGPDFPTGGIIYDQKETIQAYATGRGRIITRAKMEIEEIKGGRVQIVVTEIPYQINKATLVEKIADLVRDKRLVGVADLREESSKHGIRIVIELKKDALPQKVENSLYKYTPLQNSFNANMVALVNGEPKLLMLKAILEEFVKHRQTITVRKTLFLFKKAKSREHILLGLKIAIDNIDEVIKLIRASKDSETAKAGLMEKFSLSDMQAQAILDMQLRKLAALERQKIEDELKEIVQTIKNFETILSSPQQIIDIVKRELLEIKEKYADERRTKVIKGKVGEISDEDLVANEVCIVSLSKSGYIKRMKPDVYKKQGRGGKGVSGQTLKEEDIVDEIKTCQTHDTALFFTNKGKVYKLRIWEIPESSRQAKGTALVNFLNISQEERVAAFLPVASAQLDAGEGFVVFGTKQGVVKKTAIEEFANIRTNGILAIKLGGEDDLVWAKLSGGGDEVMLVTANGQSIRFAEKDVRAMGRAAAGVTGIRIKAKDEVIGMEVLSKDTKGGNLIALTQKGYGKKTPLIEYKVQNRGGSGLLTYNVTDKTGTVVAIRAQSKEVAADALIASTSGKVIRLGEKQIPKLGRSTQGVRLIRLESRDSVGSVAFLAEEDEPEESAGK</sequence>
<evidence type="ECO:0000256" key="5">
    <source>
        <dbReference type="ARBA" id="ARBA00023029"/>
    </source>
</evidence>
<dbReference type="GO" id="GO:0006265">
    <property type="term" value="P:DNA topological change"/>
    <property type="evidence" value="ECO:0007669"/>
    <property type="project" value="UniProtKB-UniRule"/>
</dbReference>
<dbReference type="AlphaFoldDB" id="A0A0G1PAN4"/>
<dbReference type="Pfam" id="PF00521">
    <property type="entry name" value="DNA_topoisoIV"/>
    <property type="match status" value="2"/>
</dbReference>
<dbReference type="GO" id="GO:0005694">
    <property type="term" value="C:chromosome"/>
    <property type="evidence" value="ECO:0007669"/>
    <property type="project" value="InterPro"/>
</dbReference>
<organism evidence="13 14">
    <name type="scientific">candidate division WWE3 bacterium GW2011_GWA1_46_21</name>
    <dbReference type="NCBI Taxonomy" id="1619107"/>
    <lineage>
        <taxon>Bacteria</taxon>
        <taxon>Katanobacteria</taxon>
    </lineage>
</organism>
<feature type="short sequence motif" description="GyrA-box" evidence="9">
    <location>
        <begin position="569"/>
        <end position="575"/>
    </location>
</feature>
<comment type="catalytic activity">
    <reaction evidence="1 9 10">
        <text>ATP-dependent breakage, passage and rejoining of double-stranded DNA.</text>
        <dbReference type="EC" id="5.6.2.2"/>
    </reaction>
</comment>
<evidence type="ECO:0000256" key="3">
    <source>
        <dbReference type="ARBA" id="ARBA00022741"/>
    </source>
</evidence>
<evidence type="ECO:0000256" key="8">
    <source>
        <dbReference type="ARBA" id="ARBA00063644"/>
    </source>
</evidence>
<comment type="function">
    <text evidence="9">A type II topoisomerase that negatively supercoils closed circular double-stranded (ds) DNA in an ATP-dependent manner to modulate DNA topology and maintain chromosomes in an underwound state. Negative supercoiling favors strand separation, and DNA replication, transcription, recombination and repair, all of which involve strand separation. Also able to catalyze the interconversion of other topological isomers of dsDNA rings, including catenanes and knotted rings. Type II topoisomerases break and join 2 DNA strands simultaneously in an ATP-dependent manner.</text>
</comment>
<dbReference type="GO" id="GO:0009330">
    <property type="term" value="C:DNA topoisomerase type II (double strand cut, ATP-hydrolyzing) complex"/>
    <property type="evidence" value="ECO:0007669"/>
    <property type="project" value="TreeGrafter"/>
</dbReference>
<dbReference type="GO" id="GO:0003677">
    <property type="term" value="F:DNA binding"/>
    <property type="evidence" value="ECO:0007669"/>
    <property type="project" value="UniProtKB-UniRule"/>
</dbReference>
<comment type="subcellular location">
    <subcellularLocation>
        <location evidence="9">Cytoplasm</location>
    </subcellularLocation>
</comment>
<dbReference type="EMBL" id="LCMF01000028">
    <property type="protein sequence ID" value="KKU29904.1"/>
    <property type="molecule type" value="Genomic_DNA"/>
</dbReference>
<keyword evidence="11" id="KW-0175">Coiled coil</keyword>
<dbReference type="SMART" id="SM00434">
    <property type="entry name" value="TOP4c"/>
    <property type="match status" value="1"/>
</dbReference>
<dbReference type="SUPFAM" id="SSF56719">
    <property type="entry name" value="Type II DNA topoisomerase"/>
    <property type="match status" value="1"/>
</dbReference>
<comment type="subunit">
    <text evidence="8">Heterotetramer composed of ParC and ParE.</text>
</comment>
<dbReference type="NCBIfam" id="NF004043">
    <property type="entry name" value="PRK05560.1"/>
    <property type="match status" value="1"/>
</dbReference>
<dbReference type="InterPro" id="IPR035516">
    <property type="entry name" value="Gyrase/topoIV_suA_C"/>
</dbReference>
<accession>A0A0G1PAN4</accession>
<comment type="subunit">
    <text evidence="9">Heterotetramer, composed of two GyrA and two GyrB chains. In the heterotetramer, GyrA contains the active site tyrosine that forms a transient covalent intermediate with DNA, while GyrB binds cofactors and catalyzes ATP hydrolysis.</text>
</comment>
<protein>
    <recommendedName>
        <fullName evidence="9">DNA gyrase subunit A</fullName>
        <ecNumber evidence="9">5.6.2.2</ecNumber>
    </recommendedName>
</protein>
<dbReference type="InterPro" id="IPR050220">
    <property type="entry name" value="Type_II_DNA_Topoisomerases"/>
</dbReference>
<dbReference type="EC" id="5.6.2.2" evidence="9"/>
<dbReference type="PROSITE" id="PS52040">
    <property type="entry name" value="TOPO_IIA"/>
    <property type="match status" value="1"/>
</dbReference>